<dbReference type="AlphaFoldDB" id="A0A6A6USU5"/>
<name>A0A6A6USU5_9PEZI</name>
<dbReference type="InterPro" id="IPR012334">
    <property type="entry name" value="Pectin_lyas_fold"/>
</dbReference>
<feature type="domain" description="Rhamnogalacturonase A/B/Epimerase-like pectate lyase" evidence="1">
    <location>
        <begin position="74"/>
        <end position="305"/>
    </location>
</feature>
<dbReference type="InterPro" id="IPR024535">
    <property type="entry name" value="RHGA/B-epi-like_pectate_lyase"/>
</dbReference>
<reference evidence="2" key="1">
    <citation type="journal article" date="2020" name="Stud. Mycol.">
        <title>101 Dothideomycetes genomes: a test case for predicting lifestyles and emergence of pathogens.</title>
        <authorList>
            <person name="Haridas S."/>
            <person name="Albert R."/>
            <person name="Binder M."/>
            <person name="Bloem J."/>
            <person name="Labutti K."/>
            <person name="Salamov A."/>
            <person name="Andreopoulos B."/>
            <person name="Baker S."/>
            <person name="Barry K."/>
            <person name="Bills G."/>
            <person name="Bluhm B."/>
            <person name="Cannon C."/>
            <person name="Castanera R."/>
            <person name="Culley D."/>
            <person name="Daum C."/>
            <person name="Ezra D."/>
            <person name="Gonzalez J."/>
            <person name="Henrissat B."/>
            <person name="Kuo A."/>
            <person name="Liang C."/>
            <person name="Lipzen A."/>
            <person name="Lutzoni F."/>
            <person name="Magnuson J."/>
            <person name="Mondo S."/>
            <person name="Nolan M."/>
            <person name="Ohm R."/>
            <person name="Pangilinan J."/>
            <person name="Park H.-J."/>
            <person name="Ramirez L."/>
            <person name="Alfaro M."/>
            <person name="Sun H."/>
            <person name="Tritt A."/>
            <person name="Yoshinaga Y."/>
            <person name="Zwiers L.-H."/>
            <person name="Turgeon B."/>
            <person name="Goodwin S."/>
            <person name="Spatafora J."/>
            <person name="Crous P."/>
            <person name="Grigoriev I."/>
        </authorList>
    </citation>
    <scope>NUCLEOTIDE SEQUENCE</scope>
    <source>
        <strain evidence="2">CBS 115976</strain>
    </source>
</reference>
<accession>A0A6A6USU5</accession>
<proteinExistence type="predicted"/>
<keyword evidence="3" id="KW-1185">Reference proteome</keyword>
<dbReference type="Pfam" id="PF12708">
    <property type="entry name" value="Pect-lyase_RHGA_epim"/>
    <property type="match status" value="2"/>
</dbReference>
<feature type="domain" description="Rhamnogalacturonase A/B/Epimerase-like pectate lyase" evidence="1">
    <location>
        <begin position="461"/>
        <end position="527"/>
    </location>
</feature>
<dbReference type="InterPro" id="IPR039279">
    <property type="entry name" value="QRT3-like"/>
</dbReference>
<dbReference type="SUPFAM" id="SSF51126">
    <property type="entry name" value="Pectin lyase-like"/>
    <property type="match status" value="2"/>
</dbReference>
<dbReference type="Gene3D" id="2.160.20.10">
    <property type="entry name" value="Single-stranded right-handed beta-helix, Pectin lyase-like"/>
    <property type="match status" value="2"/>
</dbReference>
<dbReference type="EMBL" id="MU004230">
    <property type="protein sequence ID" value="KAF2674481.1"/>
    <property type="molecule type" value="Genomic_DNA"/>
</dbReference>
<dbReference type="InterPro" id="IPR011050">
    <property type="entry name" value="Pectin_lyase_fold/virulence"/>
</dbReference>
<dbReference type="Proteomes" id="UP000799302">
    <property type="component" value="Unassembled WGS sequence"/>
</dbReference>
<gene>
    <name evidence="2" type="ORF">BT63DRAFT_430864</name>
</gene>
<dbReference type="PANTHER" id="PTHR33928:SF2">
    <property type="entry name" value="PECTATE LYASE SUPERFAMILY PROTEIN DOMAIN-CONTAINING PROTEIN-RELATED"/>
    <property type="match status" value="1"/>
</dbReference>
<dbReference type="GO" id="GO:0016829">
    <property type="term" value="F:lyase activity"/>
    <property type="evidence" value="ECO:0007669"/>
    <property type="project" value="UniProtKB-KW"/>
</dbReference>
<dbReference type="OrthoDB" id="1046782at2759"/>
<organism evidence="2 3">
    <name type="scientific">Microthyrium microscopicum</name>
    <dbReference type="NCBI Taxonomy" id="703497"/>
    <lineage>
        <taxon>Eukaryota</taxon>
        <taxon>Fungi</taxon>
        <taxon>Dikarya</taxon>
        <taxon>Ascomycota</taxon>
        <taxon>Pezizomycotina</taxon>
        <taxon>Dothideomycetes</taxon>
        <taxon>Dothideomycetes incertae sedis</taxon>
        <taxon>Microthyriales</taxon>
        <taxon>Microthyriaceae</taxon>
        <taxon>Microthyrium</taxon>
    </lineage>
</organism>
<dbReference type="GO" id="GO:0004650">
    <property type="term" value="F:polygalacturonase activity"/>
    <property type="evidence" value="ECO:0007669"/>
    <property type="project" value="InterPro"/>
</dbReference>
<evidence type="ECO:0000313" key="2">
    <source>
        <dbReference type="EMBL" id="KAF2674481.1"/>
    </source>
</evidence>
<protein>
    <submittedName>
        <fullName evidence="2">Pectin lyase-like protein</fullName>
    </submittedName>
</protein>
<keyword evidence="2" id="KW-0456">Lyase</keyword>
<sequence>MCQQSIYQRCFFNLIWSIACIIHFSPVVTSEDTYFPVEKVEKLLEKRAGSPWWFANIARHGTVPFNSDPNYVLYRNVADYGAVGDGHANDTQAFLDAFFLGPRCVGQFDPVNPCQSSTIQPAIVYVPPGTYFLTNRIIMPYNSIIIGDALDMPTLKASADFNDIAILDPDPYVSGNDQWYANQNNFFRQVRNLILDTTNTGVSSTVAGVHWQVAQATSLQNLVFNMIVSKDENNKQQGIFMENGSGGFMRDLIFNGGGIGFFLGNQQFTSTNLTFNNCYKGIRMNQNWLWSFKDITFNGCTIGIDMVQAGDPSIGPGSPSLGSAILADSTFINTDTGIVSTYNCSYSKPASAGTLIVDNVDFTGAGIAIRNPNGTVILPGGSVVAGFMAGNVYSAQYAQRFFPNHDNQTCYVPQAIPSCYQEAYTPPTKPAGLLGPNGKVFDRAKPAYDDFTVSQFISAKVDFGCAGDGVADDSDCLQNLFNSVNFNQVAYIDGGAYVVTKPIFIKPNIRIMGEGWPKIMIKGGSFWGDKANPEVAFTVGNKGDIGKLEMQDIVFETQGPTPGAIVMEWNLEEDAQGSAGMWDVHWRMGGSAGTLMQENCIKTPTEVLSVADPNCFTAFLLLHITETASLYMENNWGWVADHELDQLPNDQLNIWNGRGLLIESVKPVWVVGGSFEHSQLYNYQVANAKNVYMSHIQSETAYMQDNPIATLAYPPQASWDDPDFSFCQGLTKCVKTFGLRIYNSTYVYIYGAGLYSFFQNYDSSCLVPHSCQTNAASIELSEAVYVYGLYSVGHDNMMLMDQTPLVPQGDNSNTFGESIALFEYE</sequence>
<dbReference type="PANTHER" id="PTHR33928">
    <property type="entry name" value="POLYGALACTURONASE QRT3"/>
    <property type="match status" value="1"/>
</dbReference>
<evidence type="ECO:0000313" key="3">
    <source>
        <dbReference type="Proteomes" id="UP000799302"/>
    </source>
</evidence>
<evidence type="ECO:0000259" key="1">
    <source>
        <dbReference type="Pfam" id="PF12708"/>
    </source>
</evidence>
<dbReference type="CDD" id="cd23668">
    <property type="entry name" value="GH55_beta13glucanase-like"/>
    <property type="match status" value="1"/>
</dbReference>